<dbReference type="EMBL" id="JAAIUW010000011">
    <property type="protein sequence ID" value="KAF7808203.1"/>
    <property type="molecule type" value="Genomic_DNA"/>
</dbReference>
<evidence type="ECO:0000313" key="4">
    <source>
        <dbReference type="Proteomes" id="UP000634136"/>
    </source>
</evidence>
<accession>A0A834W4G4</accession>
<gene>
    <name evidence="3" type="ORF">G2W53_034946</name>
</gene>
<feature type="coiled-coil region" evidence="1">
    <location>
        <begin position="81"/>
        <end position="108"/>
    </location>
</feature>
<dbReference type="Proteomes" id="UP000634136">
    <property type="component" value="Unassembled WGS sequence"/>
</dbReference>
<keyword evidence="1" id="KW-0175">Coiled coil</keyword>
<proteinExistence type="predicted"/>
<comment type="caution">
    <text evidence="3">The sequence shown here is derived from an EMBL/GenBank/DDBJ whole genome shotgun (WGS) entry which is preliminary data.</text>
</comment>
<evidence type="ECO:0000313" key="3">
    <source>
        <dbReference type="EMBL" id="KAF7808203.1"/>
    </source>
</evidence>
<feature type="region of interest" description="Disordered" evidence="2">
    <location>
        <begin position="1"/>
        <end position="27"/>
    </location>
</feature>
<evidence type="ECO:0000256" key="2">
    <source>
        <dbReference type="SAM" id="MobiDB-lite"/>
    </source>
</evidence>
<keyword evidence="4" id="KW-1185">Reference proteome</keyword>
<name>A0A834W4G4_9FABA</name>
<sequence length="149" mass="16912">MLGTTSSERHVQQGSSGQETDVMKRDAGVQTEKDEIVVLGDVRGVELAGMGEKATKRRILHHRRRKRGEFLEEASIISFFDNEEGLLIEQLEKEYEEQERDQKRRLDDGLEGASLLEMGGSEADVMAPFFHMACNDGEIVHKNNFHRPI</sequence>
<dbReference type="AlphaFoldDB" id="A0A834W4G4"/>
<evidence type="ECO:0000256" key="1">
    <source>
        <dbReference type="SAM" id="Coils"/>
    </source>
</evidence>
<protein>
    <submittedName>
        <fullName evidence="3">Uncharacterized protein</fullName>
    </submittedName>
</protein>
<reference evidence="3" key="1">
    <citation type="submission" date="2020-09" db="EMBL/GenBank/DDBJ databases">
        <title>Genome-Enabled Discovery of Anthraquinone Biosynthesis in Senna tora.</title>
        <authorList>
            <person name="Kang S.-H."/>
            <person name="Pandey R.P."/>
            <person name="Lee C.-M."/>
            <person name="Sim J.-S."/>
            <person name="Jeong J.-T."/>
            <person name="Choi B.-S."/>
            <person name="Jung M."/>
            <person name="Ginzburg D."/>
            <person name="Zhao K."/>
            <person name="Won S.Y."/>
            <person name="Oh T.-J."/>
            <person name="Yu Y."/>
            <person name="Kim N.-H."/>
            <person name="Lee O.R."/>
            <person name="Lee T.-H."/>
            <person name="Bashyal P."/>
            <person name="Kim T.-S."/>
            <person name="Lee W.-H."/>
            <person name="Kawkins C."/>
            <person name="Kim C.-K."/>
            <person name="Kim J.S."/>
            <person name="Ahn B.O."/>
            <person name="Rhee S.Y."/>
            <person name="Sohng J.K."/>
        </authorList>
    </citation>
    <scope>NUCLEOTIDE SEQUENCE</scope>
    <source>
        <tissue evidence="3">Leaf</tissue>
    </source>
</reference>
<feature type="compositionally biased region" description="Polar residues" evidence="2">
    <location>
        <begin position="1"/>
        <end position="19"/>
    </location>
</feature>
<organism evidence="3 4">
    <name type="scientific">Senna tora</name>
    <dbReference type="NCBI Taxonomy" id="362788"/>
    <lineage>
        <taxon>Eukaryota</taxon>
        <taxon>Viridiplantae</taxon>
        <taxon>Streptophyta</taxon>
        <taxon>Embryophyta</taxon>
        <taxon>Tracheophyta</taxon>
        <taxon>Spermatophyta</taxon>
        <taxon>Magnoliopsida</taxon>
        <taxon>eudicotyledons</taxon>
        <taxon>Gunneridae</taxon>
        <taxon>Pentapetalae</taxon>
        <taxon>rosids</taxon>
        <taxon>fabids</taxon>
        <taxon>Fabales</taxon>
        <taxon>Fabaceae</taxon>
        <taxon>Caesalpinioideae</taxon>
        <taxon>Cassia clade</taxon>
        <taxon>Senna</taxon>
    </lineage>
</organism>